<keyword evidence="3" id="KW-1185">Reference proteome</keyword>
<dbReference type="EMBL" id="MPTB01000056">
    <property type="protein sequence ID" value="OMD39423.1"/>
    <property type="molecule type" value="Genomic_DNA"/>
</dbReference>
<feature type="transmembrane region" description="Helical" evidence="1">
    <location>
        <begin position="12"/>
        <end position="31"/>
    </location>
</feature>
<reference evidence="2 3" key="1">
    <citation type="submission" date="2016-10" db="EMBL/GenBank/DDBJ databases">
        <title>Paenibacillus species isolates.</title>
        <authorList>
            <person name="Beno S.M."/>
        </authorList>
    </citation>
    <scope>NUCLEOTIDE SEQUENCE [LARGE SCALE GENOMIC DNA]</scope>
    <source>
        <strain evidence="2 3">FSL H7-0744</strain>
    </source>
</reference>
<keyword evidence="1" id="KW-1133">Transmembrane helix</keyword>
<keyword evidence="1" id="KW-0472">Membrane</keyword>
<keyword evidence="1" id="KW-0812">Transmembrane</keyword>
<evidence type="ECO:0000313" key="2">
    <source>
        <dbReference type="EMBL" id="OMD39423.1"/>
    </source>
</evidence>
<protein>
    <recommendedName>
        <fullName evidence="4">DUF3021 domain-containing protein</fullName>
    </recommendedName>
</protein>
<feature type="transmembrane region" description="Helical" evidence="1">
    <location>
        <begin position="102"/>
        <end position="120"/>
    </location>
</feature>
<evidence type="ECO:0000256" key="1">
    <source>
        <dbReference type="SAM" id="Phobius"/>
    </source>
</evidence>
<feature type="transmembrane region" description="Helical" evidence="1">
    <location>
        <begin position="43"/>
        <end position="63"/>
    </location>
</feature>
<proteinExistence type="predicted"/>
<comment type="caution">
    <text evidence="2">The sequence shown here is derived from an EMBL/GenBank/DDBJ whole genome shotgun (WGS) entry which is preliminary data.</text>
</comment>
<evidence type="ECO:0008006" key="4">
    <source>
        <dbReference type="Google" id="ProtNLM"/>
    </source>
</evidence>
<organism evidence="2 3">
    <name type="scientific">Paenibacillus borealis</name>
    <dbReference type="NCBI Taxonomy" id="160799"/>
    <lineage>
        <taxon>Bacteria</taxon>
        <taxon>Bacillati</taxon>
        <taxon>Bacillota</taxon>
        <taxon>Bacilli</taxon>
        <taxon>Bacillales</taxon>
        <taxon>Paenibacillaceae</taxon>
        <taxon>Paenibacillus</taxon>
    </lineage>
</organism>
<dbReference type="Proteomes" id="UP000187412">
    <property type="component" value="Unassembled WGS sequence"/>
</dbReference>
<dbReference type="InterPro" id="IPR021560">
    <property type="entry name" value="DUF3021"/>
</dbReference>
<name>A0ABX3H0H6_PAEBO</name>
<sequence>MRFSEFVKETIREFLMIFASVVIIITILRQIFAPDIAFDLKSIYILMAFSFLSALTGIILYAPHGISEKRMRVRIVVHFFTLEILLISLGSLIGAVSSVSGALTLAIEIAVVYAIVRLLSYENDKKEAGRINERLKAVKKGTYE</sequence>
<gene>
    <name evidence="2" type="ORF">BSK56_29605</name>
</gene>
<dbReference type="Pfam" id="PF11457">
    <property type="entry name" value="DUF3021"/>
    <property type="match status" value="1"/>
</dbReference>
<evidence type="ECO:0000313" key="3">
    <source>
        <dbReference type="Proteomes" id="UP000187412"/>
    </source>
</evidence>
<dbReference type="RefSeq" id="WP_076114014.1">
    <property type="nucleotide sequence ID" value="NZ_MPTB01000056.1"/>
</dbReference>
<accession>A0ABX3H0H6</accession>
<feature type="transmembrane region" description="Helical" evidence="1">
    <location>
        <begin position="75"/>
        <end position="96"/>
    </location>
</feature>